<name>A0ABM7ZYK9_STRNI</name>
<keyword evidence="2" id="KW-1185">Reference proteome</keyword>
<accession>A0ABM7ZYK9</accession>
<evidence type="ECO:0000313" key="1">
    <source>
        <dbReference type="EMBL" id="BDM71465.1"/>
    </source>
</evidence>
<organism evidence="1 2">
    <name type="scientific">Streptomyces nigrescens</name>
    <dbReference type="NCBI Taxonomy" id="1920"/>
    <lineage>
        <taxon>Bacteria</taxon>
        <taxon>Bacillati</taxon>
        <taxon>Actinomycetota</taxon>
        <taxon>Actinomycetes</taxon>
        <taxon>Kitasatosporales</taxon>
        <taxon>Streptomycetaceae</taxon>
        <taxon>Streptomyces</taxon>
    </lineage>
</organism>
<evidence type="ECO:0000313" key="2">
    <source>
        <dbReference type="Proteomes" id="UP001059597"/>
    </source>
</evidence>
<dbReference type="Proteomes" id="UP001059597">
    <property type="component" value="Chromosome"/>
</dbReference>
<dbReference type="EMBL" id="AP026073">
    <property type="protein sequence ID" value="BDM71465.1"/>
    <property type="molecule type" value="Genomic_DNA"/>
</dbReference>
<evidence type="ECO:0008006" key="3">
    <source>
        <dbReference type="Google" id="ProtNLM"/>
    </source>
</evidence>
<sequence length="164" mass="16340">MPCRALVPFRMPTFRTRSRTPSRAPSAAPPRVPLRLTPLVLLCVGLLSVLFPCATGVGGHHHAAGPRAVVAAPGPSVPPVAWAPPEAGEGGGHPADACLPGPSGQVPQGRTAAGAPTAAALPGVLGGAVCGTGAQPATAERADGRPGTERGGRATLHALCRCRR</sequence>
<proteinExistence type="predicted"/>
<dbReference type="RefSeq" id="WP_261955057.1">
    <property type="nucleotide sequence ID" value="NZ_AP026073.1"/>
</dbReference>
<reference evidence="1" key="1">
    <citation type="submission" date="2022-06" db="EMBL/GenBank/DDBJ databases">
        <title>Complete genome sequence of Streptomyces nigrescens HEK616.</title>
        <authorList>
            <person name="Asamizu S."/>
            <person name="Onaka H."/>
        </authorList>
    </citation>
    <scope>NUCLEOTIDE SEQUENCE</scope>
    <source>
        <strain evidence="1">HEK616</strain>
    </source>
</reference>
<protein>
    <recommendedName>
        <fullName evidence="3">Secreted protein</fullName>
    </recommendedName>
</protein>
<gene>
    <name evidence="1" type="ORF">HEK616_49520</name>
</gene>